<keyword evidence="1" id="KW-1133">Transmembrane helix</keyword>
<accession>A0A7S2J1K2</accession>
<evidence type="ECO:0000313" key="2">
    <source>
        <dbReference type="EMBL" id="CAD9534173.1"/>
    </source>
</evidence>
<evidence type="ECO:0008006" key="3">
    <source>
        <dbReference type="Google" id="ProtNLM"/>
    </source>
</evidence>
<feature type="transmembrane region" description="Helical" evidence="1">
    <location>
        <begin position="97"/>
        <end position="117"/>
    </location>
</feature>
<organism evidence="2">
    <name type="scientific">Alexandrium andersonii</name>
    <dbReference type="NCBI Taxonomy" id="327968"/>
    <lineage>
        <taxon>Eukaryota</taxon>
        <taxon>Sar</taxon>
        <taxon>Alveolata</taxon>
        <taxon>Dinophyceae</taxon>
        <taxon>Gonyaulacales</taxon>
        <taxon>Pyrocystaceae</taxon>
        <taxon>Alexandrium</taxon>
    </lineage>
</organism>
<sequence>MAVQITMSMGKGCAFASPPMEGWMVFVDGVIEASIPLLFVDLIGSLTRCGDHGLVAQFCRTRLMQFLGKVSMAFYLSHWVVLVVAKDLVASDNPLVPLPLALAPVCCLCSLAVACLVERYFETPIRRLLQG</sequence>
<keyword evidence="1" id="KW-0812">Transmembrane</keyword>
<dbReference type="AlphaFoldDB" id="A0A7S2J1K2"/>
<evidence type="ECO:0000256" key="1">
    <source>
        <dbReference type="SAM" id="Phobius"/>
    </source>
</evidence>
<name>A0A7S2J1K2_9DINO</name>
<reference evidence="2" key="1">
    <citation type="submission" date="2021-01" db="EMBL/GenBank/DDBJ databases">
        <authorList>
            <person name="Corre E."/>
            <person name="Pelletier E."/>
            <person name="Niang G."/>
            <person name="Scheremetjew M."/>
            <person name="Finn R."/>
            <person name="Kale V."/>
            <person name="Holt S."/>
            <person name="Cochrane G."/>
            <person name="Meng A."/>
            <person name="Brown T."/>
            <person name="Cohen L."/>
        </authorList>
    </citation>
    <scope>NUCLEOTIDE SEQUENCE</scope>
    <source>
        <strain evidence="2">CCMP2222</strain>
    </source>
</reference>
<protein>
    <recommendedName>
        <fullName evidence="3">Acyltransferase 3 domain-containing protein</fullName>
    </recommendedName>
</protein>
<gene>
    <name evidence="2" type="ORF">AAND1436_LOCUS45815</name>
</gene>
<keyword evidence="1" id="KW-0472">Membrane</keyword>
<proteinExistence type="predicted"/>
<feature type="transmembrane region" description="Helical" evidence="1">
    <location>
        <begin position="66"/>
        <end position="85"/>
    </location>
</feature>
<dbReference type="EMBL" id="HBGQ01096004">
    <property type="protein sequence ID" value="CAD9534173.1"/>
    <property type="molecule type" value="Transcribed_RNA"/>
</dbReference>